<protein>
    <recommendedName>
        <fullName evidence="3">Type II secretion system core protein G</fullName>
    </recommendedName>
</protein>
<evidence type="ECO:0000256" key="7">
    <source>
        <dbReference type="ARBA" id="ARBA00022692"/>
    </source>
</evidence>
<dbReference type="AlphaFoldDB" id="B4D870"/>
<keyword evidence="4" id="KW-1003">Cell membrane</keyword>
<dbReference type="InParanoid" id="B4D870"/>
<dbReference type="InterPro" id="IPR010054">
    <property type="entry name" value="Type2_sec_GspG"/>
</dbReference>
<organism evidence="13 14">
    <name type="scientific">Chthoniobacter flavus Ellin428</name>
    <dbReference type="NCBI Taxonomy" id="497964"/>
    <lineage>
        <taxon>Bacteria</taxon>
        <taxon>Pseudomonadati</taxon>
        <taxon>Verrucomicrobiota</taxon>
        <taxon>Spartobacteria</taxon>
        <taxon>Chthoniobacterales</taxon>
        <taxon>Chthoniobacteraceae</taxon>
        <taxon>Chthoniobacter</taxon>
    </lineage>
</organism>
<dbReference type="NCBIfam" id="TIGR02532">
    <property type="entry name" value="IV_pilin_GFxxxE"/>
    <property type="match status" value="1"/>
</dbReference>
<proteinExistence type="inferred from homology"/>
<dbReference type="eggNOG" id="COG2165">
    <property type="taxonomic scope" value="Bacteria"/>
</dbReference>
<dbReference type="EMBL" id="ABVL01000020">
    <property type="protein sequence ID" value="EDY17424.1"/>
    <property type="molecule type" value="Genomic_DNA"/>
</dbReference>
<feature type="transmembrane region" description="Helical" evidence="11">
    <location>
        <begin position="12"/>
        <end position="34"/>
    </location>
</feature>
<keyword evidence="14" id="KW-1185">Reference proteome</keyword>
<dbReference type="FunCoup" id="B4D870">
    <property type="interactions" value="138"/>
</dbReference>
<dbReference type="PANTHER" id="PTHR30093:SF44">
    <property type="entry name" value="TYPE II SECRETION SYSTEM CORE PROTEIN G"/>
    <property type="match status" value="1"/>
</dbReference>
<sequence>MKRHTYSRRSAFTLLEMMLVVMIIGLLIGMGLHYTAGKLDQAKQVRVRADLQQIKTNLMMYQAANGFYPTTEQGLKALVQKPETDPKPRNWHQLDDQVPRDPWDIEYVYRYPGKHNPKEYDIFSAGPDRNPETDEDNIGNWEPATN</sequence>
<evidence type="ECO:0000256" key="2">
    <source>
        <dbReference type="ARBA" id="ARBA00009984"/>
    </source>
</evidence>
<dbReference type="STRING" id="497964.CfE428DRAFT_5110"/>
<dbReference type="NCBIfam" id="TIGR01710">
    <property type="entry name" value="typeII_sec_gspG"/>
    <property type="match status" value="1"/>
</dbReference>
<dbReference type="RefSeq" id="WP_006982431.1">
    <property type="nucleotide sequence ID" value="NZ_ABVL01000020.1"/>
</dbReference>
<reference evidence="13 14" key="1">
    <citation type="journal article" date="2011" name="J. Bacteriol.">
        <title>Genome sequence of Chthoniobacter flavus Ellin428, an aerobic heterotrophic soil bacterium.</title>
        <authorList>
            <person name="Kant R."/>
            <person name="van Passel M.W."/>
            <person name="Palva A."/>
            <person name="Lucas S."/>
            <person name="Lapidus A."/>
            <person name="Glavina Del Rio T."/>
            <person name="Dalin E."/>
            <person name="Tice H."/>
            <person name="Bruce D."/>
            <person name="Goodwin L."/>
            <person name="Pitluck S."/>
            <person name="Larimer F.W."/>
            <person name="Land M.L."/>
            <person name="Hauser L."/>
            <person name="Sangwan P."/>
            <person name="de Vos W.M."/>
            <person name="Janssen P.H."/>
            <person name="Smidt H."/>
        </authorList>
    </citation>
    <scope>NUCLEOTIDE SEQUENCE [LARGE SCALE GENOMIC DNA]</scope>
    <source>
        <strain evidence="13 14">Ellin428</strain>
    </source>
</reference>
<dbReference type="GO" id="GO:0015628">
    <property type="term" value="P:protein secretion by the type II secretion system"/>
    <property type="evidence" value="ECO:0007669"/>
    <property type="project" value="InterPro"/>
</dbReference>
<evidence type="ECO:0000256" key="4">
    <source>
        <dbReference type="ARBA" id="ARBA00022475"/>
    </source>
</evidence>
<dbReference type="Pfam" id="PF07963">
    <property type="entry name" value="N_methyl"/>
    <property type="match status" value="1"/>
</dbReference>
<comment type="caution">
    <text evidence="13">The sequence shown here is derived from an EMBL/GenBank/DDBJ whole genome shotgun (WGS) entry which is preliminary data.</text>
</comment>
<dbReference type="InterPro" id="IPR000983">
    <property type="entry name" value="Bac_GSPG_pilin"/>
</dbReference>
<dbReference type="Gene3D" id="3.30.700.10">
    <property type="entry name" value="Glycoprotein, Type 4 Pilin"/>
    <property type="match status" value="1"/>
</dbReference>
<dbReference type="InterPro" id="IPR045584">
    <property type="entry name" value="Pilin-like"/>
</dbReference>
<dbReference type="InterPro" id="IPR012902">
    <property type="entry name" value="N_methyl_site"/>
</dbReference>
<keyword evidence="7 11" id="KW-0812">Transmembrane</keyword>
<evidence type="ECO:0000259" key="12">
    <source>
        <dbReference type="Pfam" id="PF08334"/>
    </source>
</evidence>
<feature type="domain" description="Type II secretion system protein GspG C-terminal" evidence="12">
    <location>
        <begin position="37"/>
        <end position="141"/>
    </location>
</feature>
<evidence type="ECO:0000256" key="9">
    <source>
        <dbReference type="ARBA" id="ARBA00023136"/>
    </source>
</evidence>
<dbReference type="PANTHER" id="PTHR30093">
    <property type="entry name" value="GENERAL SECRETION PATHWAY PROTEIN G"/>
    <property type="match status" value="1"/>
</dbReference>
<dbReference type="SUPFAM" id="SSF54523">
    <property type="entry name" value="Pili subunits"/>
    <property type="match status" value="1"/>
</dbReference>
<gene>
    <name evidence="13" type="ORF">CfE428DRAFT_5110</name>
</gene>
<evidence type="ECO:0000256" key="10">
    <source>
        <dbReference type="SAM" id="MobiDB-lite"/>
    </source>
</evidence>
<feature type="region of interest" description="Disordered" evidence="10">
    <location>
        <begin position="119"/>
        <end position="146"/>
    </location>
</feature>
<evidence type="ECO:0000256" key="5">
    <source>
        <dbReference type="ARBA" id="ARBA00022481"/>
    </source>
</evidence>
<dbReference type="PRINTS" id="PR00813">
    <property type="entry name" value="BCTERIALGSPG"/>
</dbReference>
<keyword evidence="5" id="KW-0488">Methylation</keyword>
<evidence type="ECO:0000256" key="3">
    <source>
        <dbReference type="ARBA" id="ARBA00020042"/>
    </source>
</evidence>
<dbReference type="GO" id="GO:0005886">
    <property type="term" value="C:plasma membrane"/>
    <property type="evidence" value="ECO:0007669"/>
    <property type="project" value="UniProtKB-SubCell"/>
</dbReference>
<keyword evidence="8 11" id="KW-1133">Transmembrane helix</keyword>
<name>B4D870_9BACT</name>
<dbReference type="InterPro" id="IPR013545">
    <property type="entry name" value="T2SS_protein-GspG_C"/>
</dbReference>
<evidence type="ECO:0000256" key="8">
    <source>
        <dbReference type="ARBA" id="ARBA00022989"/>
    </source>
</evidence>
<evidence type="ECO:0000256" key="1">
    <source>
        <dbReference type="ARBA" id="ARBA00004377"/>
    </source>
</evidence>
<keyword evidence="9 11" id="KW-0472">Membrane</keyword>
<accession>B4D870</accession>
<evidence type="ECO:0000256" key="11">
    <source>
        <dbReference type="SAM" id="Phobius"/>
    </source>
</evidence>
<dbReference type="GO" id="GO:0015627">
    <property type="term" value="C:type II protein secretion system complex"/>
    <property type="evidence" value="ECO:0007669"/>
    <property type="project" value="InterPro"/>
</dbReference>
<evidence type="ECO:0000313" key="14">
    <source>
        <dbReference type="Proteomes" id="UP000005824"/>
    </source>
</evidence>
<comment type="subcellular location">
    <subcellularLocation>
        <location evidence="1">Cell inner membrane</location>
        <topology evidence="1">Single-pass membrane protein</topology>
    </subcellularLocation>
</comment>
<evidence type="ECO:0000256" key="6">
    <source>
        <dbReference type="ARBA" id="ARBA00022519"/>
    </source>
</evidence>
<keyword evidence="6" id="KW-0997">Cell inner membrane</keyword>
<comment type="similarity">
    <text evidence="2">Belongs to the GSP G family.</text>
</comment>
<dbReference type="Proteomes" id="UP000005824">
    <property type="component" value="Unassembled WGS sequence"/>
</dbReference>
<evidence type="ECO:0000313" key="13">
    <source>
        <dbReference type="EMBL" id="EDY17424.1"/>
    </source>
</evidence>
<dbReference type="Pfam" id="PF08334">
    <property type="entry name" value="T2SSG"/>
    <property type="match status" value="1"/>
</dbReference>